<evidence type="ECO:0000313" key="1">
    <source>
        <dbReference type="EMBL" id="MCS0595568.1"/>
    </source>
</evidence>
<keyword evidence="2" id="KW-1185">Reference proteome</keyword>
<comment type="caution">
    <text evidence="1">The sequence shown here is derived from an EMBL/GenBank/DDBJ whole genome shotgun (WGS) entry which is preliminary data.</text>
</comment>
<gene>
    <name evidence="1" type="ORF">NX780_04340</name>
</gene>
<reference evidence="1 2" key="1">
    <citation type="submission" date="2022-08" db="EMBL/GenBank/DDBJ databases">
        <title>Reclassification of Massilia species as members of the genera Telluria, Duganella, Pseudoduganella, Mokoshia gen. nov. and Zemynaea gen. nov. using orthogonal and non-orthogonal genome-based approaches.</title>
        <authorList>
            <person name="Bowman J.P."/>
        </authorList>
    </citation>
    <scope>NUCLEOTIDE SEQUENCE [LARGE SCALE GENOMIC DNA]</scope>
    <source>
        <strain evidence="1 2">JCM 31661</strain>
    </source>
</reference>
<evidence type="ECO:0000313" key="2">
    <source>
        <dbReference type="Proteomes" id="UP001206572"/>
    </source>
</evidence>
<dbReference type="InterPro" id="IPR050816">
    <property type="entry name" value="Flavin-dep_Halogenase_NPB"/>
</dbReference>
<dbReference type="EMBL" id="JANUHA010000002">
    <property type="protein sequence ID" value="MCS0595568.1"/>
    <property type="molecule type" value="Genomic_DNA"/>
</dbReference>
<sequence>MVSTTIRHVVIVGGGSAGWLTAAVLASGLQPAEEGGLRITLIESPDVPIIGVGEGTWPTMRDTLRAAGLSEASFFRECDAAFKQGSRFDRWVTGGEHDHYFHPFALPHGWGDADLAGRWLEGHCDLPFAGLASYQPHLCLHGRAPKQAQTPEFAAVANYGYHLDAGKFGLFLKKHCLEKLGVHYVPDHVIGIRSHEGGERCGDIAALHTRAHGDLEGDLFVDCTGMQSLLLGKHYGVPFIPQRGVLFNDRALAVQVPYAKEDDPIASQTTSTAQHAGWIWDIGLPTRRGIGHVYSSAHTSDEQAEQALRDYVRATGGPEDIAPRKLTFEPGYRERFWHRNCVAIGLSSGFIEPLEASALAMVELSSTMLLEEMPVTRAQMDICAERFNATFSYRWERVIDFLKLHYMLSRREGAADPYGYWRDNRSRETIPGRLADLLALWAHRPPSRQDFGRFMEVFPAASYQYILYGMGFRPEPGLARRVRPGEPDAASAEAFFQQAHDLTRRMLPALPDNRALIAHIVRHGLPRH</sequence>
<proteinExistence type="predicted"/>
<name>A0ABT2AH44_9BURK</name>
<dbReference type="InterPro" id="IPR036188">
    <property type="entry name" value="FAD/NAD-bd_sf"/>
</dbReference>
<dbReference type="Gene3D" id="3.50.50.60">
    <property type="entry name" value="FAD/NAD(P)-binding domain"/>
    <property type="match status" value="1"/>
</dbReference>
<dbReference type="PIRSF" id="PIRSF011396">
    <property type="entry name" value="Trp_halogenase"/>
    <property type="match status" value="1"/>
</dbReference>
<dbReference type="Proteomes" id="UP001206572">
    <property type="component" value="Unassembled WGS sequence"/>
</dbReference>
<dbReference type="InterPro" id="IPR006905">
    <property type="entry name" value="Flavin_halogenase"/>
</dbReference>
<dbReference type="InterPro" id="IPR033856">
    <property type="entry name" value="Trp_halogen"/>
</dbReference>
<dbReference type="RefSeq" id="WP_258826620.1">
    <property type="nucleotide sequence ID" value="NZ_JANUHA010000002.1"/>
</dbReference>
<organism evidence="1 2">
    <name type="scientific">Massilia agri</name>
    <dbReference type="NCBI Taxonomy" id="1886785"/>
    <lineage>
        <taxon>Bacteria</taxon>
        <taxon>Pseudomonadati</taxon>
        <taxon>Pseudomonadota</taxon>
        <taxon>Betaproteobacteria</taxon>
        <taxon>Burkholderiales</taxon>
        <taxon>Oxalobacteraceae</taxon>
        <taxon>Telluria group</taxon>
        <taxon>Massilia</taxon>
    </lineage>
</organism>
<dbReference type="SUPFAM" id="SSF51905">
    <property type="entry name" value="FAD/NAD(P)-binding domain"/>
    <property type="match status" value="1"/>
</dbReference>
<dbReference type="PANTHER" id="PTHR43747:SF4">
    <property type="entry name" value="FLAVIN-DEPENDENT TRYPTOPHAN HALOGENASE"/>
    <property type="match status" value="1"/>
</dbReference>
<dbReference type="PANTHER" id="PTHR43747">
    <property type="entry name" value="FAD-BINDING PROTEIN"/>
    <property type="match status" value="1"/>
</dbReference>
<accession>A0ABT2AH44</accession>
<protein>
    <submittedName>
        <fullName evidence="1">Tryptophan 7-halogenase</fullName>
    </submittedName>
</protein>
<dbReference type="Pfam" id="PF04820">
    <property type="entry name" value="Trp_halogenase"/>
    <property type="match status" value="1"/>
</dbReference>